<protein>
    <submittedName>
        <fullName evidence="2">Uncharacterized protein</fullName>
    </submittedName>
</protein>
<name>A0A6A5W3R9_9PLEO</name>
<feature type="compositionally biased region" description="Polar residues" evidence="1">
    <location>
        <begin position="16"/>
        <end position="29"/>
    </location>
</feature>
<feature type="region of interest" description="Disordered" evidence="1">
    <location>
        <begin position="1"/>
        <end position="100"/>
    </location>
</feature>
<feature type="compositionally biased region" description="Polar residues" evidence="1">
    <location>
        <begin position="54"/>
        <end position="85"/>
    </location>
</feature>
<dbReference type="EMBL" id="ML976656">
    <property type="protein sequence ID" value="KAF1980107.1"/>
    <property type="molecule type" value="Genomic_DNA"/>
</dbReference>
<sequence length="100" mass="10334">MSFNDASEAAEHSKFHSSTAPSEPLTSKGHQIGKLVGNDAVPEFHAQAVPTGTAPASNTFTPNPDLNNQCMYQEASSTIGGATSTDVHKGRGHPGQGQTS</sequence>
<dbReference type="OrthoDB" id="3260716at2759"/>
<evidence type="ECO:0000313" key="3">
    <source>
        <dbReference type="Proteomes" id="UP000800036"/>
    </source>
</evidence>
<reference evidence="2" key="1">
    <citation type="journal article" date="2020" name="Stud. Mycol.">
        <title>101 Dothideomycetes genomes: a test case for predicting lifestyles and emergence of pathogens.</title>
        <authorList>
            <person name="Haridas S."/>
            <person name="Albert R."/>
            <person name="Binder M."/>
            <person name="Bloem J."/>
            <person name="Labutti K."/>
            <person name="Salamov A."/>
            <person name="Andreopoulos B."/>
            <person name="Baker S."/>
            <person name="Barry K."/>
            <person name="Bills G."/>
            <person name="Bluhm B."/>
            <person name="Cannon C."/>
            <person name="Castanera R."/>
            <person name="Culley D."/>
            <person name="Daum C."/>
            <person name="Ezra D."/>
            <person name="Gonzalez J."/>
            <person name="Henrissat B."/>
            <person name="Kuo A."/>
            <person name="Liang C."/>
            <person name="Lipzen A."/>
            <person name="Lutzoni F."/>
            <person name="Magnuson J."/>
            <person name="Mondo S."/>
            <person name="Nolan M."/>
            <person name="Ohm R."/>
            <person name="Pangilinan J."/>
            <person name="Park H.-J."/>
            <person name="Ramirez L."/>
            <person name="Alfaro M."/>
            <person name="Sun H."/>
            <person name="Tritt A."/>
            <person name="Yoshinaga Y."/>
            <person name="Zwiers L.-H."/>
            <person name="Turgeon B."/>
            <person name="Goodwin S."/>
            <person name="Spatafora J."/>
            <person name="Crous P."/>
            <person name="Grigoriev I."/>
        </authorList>
    </citation>
    <scope>NUCLEOTIDE SEQUENCE</scope>
    <source>
        <strain evidence="2">CBS 107.79</strain>
    </source>
</reference>
<keyword evidence="3" id="KW-1185">Reference proteome</keyword>
<accession>A0A6A5W3R9</accession>
<proteinExistence type="predicted"/>
<dbReference type="AlphaFoldDB" id="A0A6A5W3R9"/>
<evidence type="ECO:0000256" key="1">
    <source>
        <dbReference type="SAM" id="MobiDB-lite"/>
    </source>
</evidence>
<dbReference type="Proteomes" id="UP000800036">
    <property type="component" value="Unassembled WGS sequence"/>
</dbReference>
<organism evidence="2 3">
    <name type="scientific">Bimuria novae-zelandiae CBS 107.79</name>
    <dbReference type="NCBI Taxonomy" id="1447943"/>
    <lineage>
        <taxon>Eukaryota</taxon>
        <taxon>Fungi</taxon>
        <taxon>Dikarya</taxon>
        <taxon>Ascomycota</taxon>
        <taxon>Pezizomycotina</taxon>
        <taxon>Dothideomycetes</taxon>
        <taxon>Pleosporomycetidae</taxon>
        <taxon>Pleosporales</taxon>
        <taxon>Massarineae</taxon>
        <taxon>Didymosphaeriaceae</taxon>
        <taxon>Bimuria</taxon>
    </lineage>
</organism>
<evidence type="ECO:0000313" key="2">
    <source>
        <dbReference type="EMBL" id="KAF1980107.1"/>
    </source>
</evidence>
<gene>
    <name evidence="2" type="ORF">BU23DRAFT_522024</name>
</gene>